<keyword evidence="3" id="KW-1185">Reference proteome</keyword>
<accession>A0A9Q5I2E5</accession>
<dbReference type="OrthoDB" id="162969at2759"/>
<protein>
    <submittedName>
        <fullName evidence="2">Uncharacterized protein</fullName>
    </submittedName>
</protein>
<proteinExistence type="predicted"/>
<evidence type="ECO:0000256" key="1">
    <source>
        <dbReference type="SAM" id="MobiDB-lite"/>
    </source>
</evidence>
<dbReference type="AlphaFoldDB" id="A0A9Q5I2E5"/>
<feature type="region of interest" description="Disordered" evidence="1">
    <location>
        <begin position="171"/>
        <end position="192"/>
    </location>
</feature>
<organism evidence="2 3">
    <name type="scientific">Sanghuangporus baumii</name>
    <name type="common">Phellinus baumii</name>
    <dbReference type="NCBI Taxonomy" id="108892"/>
    <lineage>
        <taxon>Eukaryota</taxon>
        <taxon>Fungi</taxon>
        <taxon>Dikarya</taxon>
        <taxon>Basidiomycota</taxon>
        <taxon>Agaricomycotina</taxon>
        <taxon>Agaricomycetes</taxon>
        <taxon>Hymenochaetales</taxon>
        <taxon>Hymenochaetaceae</taxon>
        <taxon>Sanghuangporus</taxon>
    </lineage>
</organism>
<dbReference type="EMBL" id="LNZH02000131">
    <property type="protein sequence ID" value="OCB90445.1"/>
    <property type="molecule type" value="Genomic_DNA"/>
</dbReference>
<sequence>MQRKDNTPAKHRVDAWNILHDYAHGLIETLPEVEEHLKVEERLSTCLGKSYKPEDWKGVIDTILHTEDDVVAASKLVEQHQSAALAQTCSGSINIAPLLPQLKRTEESLMASVDDLKQRQRIHGTAPTLEELLNPVEEQKDYEDTHIFKTDQEIILEVHCRFQDASVIDANSESDEDITGDAENTPAKPTLHDGQDLCIQMEKLALEHAETETALTLTRTL</sequence>
<comment type="caution">
    <text evidence="2">The sequence shown here is derived from an EMBL/GenBank/DDBJ whole genome shotgun (WGS) entry which is preliminary data.</text>
</comment>
<reference evidence="2" key="1">
    <citation type="submission" date="2016-06" db="EMBL/GenBank/DDBJ databases">
        <title>Draft Genome sequence of the fungus Inonotus baumii.</title>
        <authorList>
            <person name="Zhu H."/>
            <person name="Lin W."/>
        </authorList>
    </citation>
    <scope>NUCLEOTIDE SEQUENCE</scope>
    <source>
        <strain evidence="2">821</strain>
    </source>
</reference>
<dbReference type="Proteomes" id="UP000757232">
    <property type="component" value="Unassembled WGS sequence"/>
</dbReference>
<name>A0A9Q5I2E5_SANBA</name>
<gene>
    <name evidence="2" type="ORF">A7U60_g2328</name>
</gene>
<evidence type="ECO:0000313" key="2">
    <source>
        <dbReference type="EMBL" id="OCB90445.1"/>
    </source>
</evidence>
<evidence type="ECO:0000313" key="3">
    <source>
        <dbReference type="Proteomes" id="UP000757232"/>
    </source>
</evidence>